<dbReference type="EMBL" id="CAJNOV010000244">
    <property type="protein sequence ID" value="CAF1014184.1"/>
    <property type="molecule type" value="Genomic_DNA"/>
</dbReference>
<dbReference type="Gene3D" id="3.40.50.150">
    <property type="entry name" value="Vaccinia Virus protein VP39"/>
    <property type="match status" value="1"/>
</dbReference>
<dbReference type="Proteomes" id="UP000663856">
    <property type="component" value="Unassembled WGS sequence"/>
</dbReference>
<dbReference type="Proteomes" id="UP000663834">
    <property type="component" value="Unassembled WGS sequence"/>
</dbReference>
<dbReference type="Proteomes" id="UP000663855">
    <property type="component" value="Unassembled WGS sequence"/>
</dbReference>
<dbReference type="Proteomes" id="UP000663866">
    <property type="component" value="Unassembled WGS sequence"/>
</dbReference>
<dbReference type="InterPro" id="IPR013216">
    <property type="entry name" value="Methyltransf_11"/>
</dbReference>
<protein>
    <recommendedName>
        <fullName evidence="1">Methyltransferase type 11 domain-containing protein</fullName>
    </recommendedName>
</protein>
<evidence type="ECO:0000313" key="4">
    <source>
        <dbReference type="EMBL" id="CAF2009197.1"/>
    </source>
</evidence>
<dbReference type="EMBL" id="CAJOBG010000079">
    <property type="protein sequence ID" value="CAF3752519.1"/>
    <property type="molecule type" value="Genomic_DNA"/>
</dbReference>
<dbReference type="PANTHER" id="PTHR43861">
    <property type="entry name" value="TRANS-ACONITATE 2-METHYLTRANSFERASE-RELATED"/>
    <property type="match status" value="1"/>
</dbReference>
<evidence type="ECO:0000313" key="8">
    <source>
        <dbReference type="Proteomes" id="UP000663866"/>
    </source>
</evidence>
<dbReference type="EMBL" id="CAJNOW010002254">
    <property type="protein sequence ID" value="CAF1346618.1"/>
    <property type="molecule type" value="Genomic_DNA"/>
</dbReference>
<organism evidence="3 7">
    <name type="scientific">Rotaria magnacalcarata</name>
    <dbReference type="NCBI Taxonomy" id="392030"/>
    <lineage>
        <taxon>Eukaryota</taxon>
        <taxon>Metazoa</taxon>
        <taxon>Spiralia</taxon>
        <taxon>Gnathifera</taxon>
        <taxon>Rotifera</taxon>
        <taxon>Eurotatoria</taxon>
        <taxon>Bdelloidea</taxon>
        <taxon>Philodinida</taxon>
        <taxon>Philodinidae</taxon>
        <taxon>Rotaria</taxon>
    </lineage>
</organism>
<evidence type="ECO:0000313" key="6">
    <source>
        <dbReference type="EMBL" id="CAF3752519.1"/>
    </source>
</evidence>
<feature type="domain" description="Methyltransferase type 11" evidence="1">
    <location>
        <begin position="61"/>
        <end position="157"/>
    </location>
</feature>
<name>A0A815GXZ2_9BILA</name>
<reference evidence="3" key="1">
    <citation type="submission" date="2021-02" db="EMBL/GenBank/DDBJ databases">
        <authorList>
            <person name="Nowell W R."/>
        </authorList>
    </citation>
    <scope>NUCLEOTIDE SEQUENCE</scope>
</reference>
<accession>A0A815GXZ2</accession>
<dbReference type="GO" id="GO:0008757">
    <property type="term" value="F:S-adenosylmethionine-dependent methyltransferase activity"/>
    <property type="evidence" value="ECO:0007669"/>
    <property type="project" value="InterPro"/>
</dbReference>
<dbReference type="Proteomes" id="UP000663824">
    <property type="component" value="Unassembled WGS sequence"/>
</dbReference>
<keyword evidence="8" id="KW-1185">Reference proteome</keyword>
<comment type="caution">
    <text evidence="3">The sequence shown here is derived from an EMBL/GenBank/DDBJ whole genome shotgun (WGS) entry which is preliminary data.</text>
</comment>
<dbReference type="SUPFAM" id="SSF53335">
    <property type="entry name" value="S-adenosyl-L-methionine-dependent methyltransferases"/>
    <property type="match status" value="1"/>
</dbReference>
<gene>
    <name evidence="2" type="ORF">CJN711_LOCUS2981</name>
    <name evidence="3" type="ORF">KQP761_LOCUS7019</name>
    <name evidence="4" type="ORF">MBJ925_LOCUS8621</name>
    <name evidence="6" type="ORF">OVN521_LOCUS1215</name>
    <name evidence="5" type="ORF">WKI299_LOCUS26843</name>
</gene>
<evidence type="ECO:0000313" key="7">
    <source>
        <dbReference type="Proteomes" id="UP000663834"/>
    </source>
</evidence>
<evidence type="ECO:0000313" key="5">
    <source>
        <dbReference type="EMBL" id="CAF2134087.1"/>
    </source>
</evidence>
<dbReference type="AlphaFoldDB" id="A0A815GXZ2"/>
<evidence type="ECO:0000313" key="2">
    <source>
        <dbReference type="EMBL" id="CAF1014184.1"/>
    </source>
</evidence>
<evidence type="ECO:0000259" key="1">
    <source>
        <dbReference type="Pfam" id="PF08241"/>
    </source>
</evidence>
<dbReference type="EMBL" id="CAJNRE010003188">
    <property type="protein sequence ID" value="CAF2009197.1"/>
    <property type="molecule type" value="Genomic_DNA"/>
</dbReference>
<dbReference type="OrthoDB" id="416496at2759"/>
<evidence type="ECO:0000313" key="3">
    <source>
        <dbReference type="EMBL" id="CAF1346618.1"/>
    </source>
</evidence>
<dbReference type="CDD" id="cd02440">
    <property type="entry name" value="AdoMet_MTases"/>
    <property type="match status" value="1"/>
</dbReference>
<dbReference type="EMBL" id="CAJNRF010011676">
    <property type="protein sequence ID" value="CAF2134087.1"/>
    <property type="molecule type" value="Genomic_DNA"/>
</dbReference>
<sequence length="255" mass="28985">MALTYNKKTVVSTVECYDAWSNTYDSDGNILQLLDDIVFEEIAQPLLNYIHKSNMRPICCELGCGTGRNTMKLLSSGWFVIAVDVSTCMIQKAQVRVAQLEERHKSSVDWIIHDLNGDKELSINDSSVDTVISTLVLEHIISLEQFFKTIYRILKKNNDSWAFITAMHPNMYQTGSQAGFIIDNVTGDKLCGISFDHSIQHIIEAANKTSLILIKYFEKGVDNEEHARNLGSRAKKWIGRNIHASFLFKLRKHEI</sequence>
<dbReference type="Pfam" id="PF08241">
    <property type="entry name" value="Methyltransf_11"/>
    <property type="match status" value="1"/>
</dbReference>
<proteinExistence type="predicted"/>
<dbReference type="InterPro" id="IPR029063">
    <property type="entry name" value="SAM-dependent_MTases_sf"/>
</dbReference>